<organism evidence="1 2">
    <name type="scientific">Lachnotalea glycerini</name>
    <dbReference type="NCBI Taxonomy" id="1763509"/>
    <lineage>
        <taxon>Bacteria</taxon>
        <taxon>Bacillati</taxon>
        <taxon>Bacillota</taxon>
        <taxon>Clostridia</taxon>
        <taxon>Lachnospirales</taxon>
        <taxon>Lachnospiraceae</taxon>
        <taxon>Lachnotalea</taxon>
    </lineage>
</organism>
<dbReference type="EMBL" id="QICS01000029">
    <property type="protein sequence ID" value="PXV84493.1"/>
    <property type="molecule type" value="Genomic_DNA"/>
</dbReference>
<sequence length="164" mass="18989">MTISITIYGIISKNSADWKKWYFDSKKICELLGYEANYLSITGDGITNTKIKTIKRSENKTLKMVEENASLDSFSIYVLPDNFTSAISDFTITASRAENYVTIIMDKSKYIEIDPKTYIEILQNHISMDYGEIYEMDIFECPEMYAAKVNDPSFYKTLHIIKKF</sequence>
<proteinExistence type="predicted"/>
<dbReference type="AlphaFoldDB" id="A0A318EG39"/>
<dbReference type="RefSeq" id="WP_110292081.1">
    <property type="nucleotide sequence ID" value="NZ_QICS01000029.1"/>
</dbReference>
<evidence type="ECO:0000313" key="2">
    <source>
        <dbReference type="Proteomes" id="UP000247523"/>
    </source>
</evidence>
<comment type="caution">
    <text evidence="1">The sequence shown here is derived from an EMBL/GenBank/DDBJ whole genome shotgun (WGS) entry which is preliminary data.</text>
</comment>
<protein>
    <submittedName>
        <fullName evidence="1">Uncharacterized protein</fullName>
    </submittedName>
</protein>
<gene>
    <name evidence="1" type="ORF">C8E03_1294</name>
</gene>
<accession>A0A318EG39</accession>
<evidence type="ECO:0000313" key="1">
    <source>
        <dbReference type="EMBL" id="PXV84493.1"/>
    </source>
</evidence>
<dbReference type="Proteomes" id="UP000247523">
    <property type="component" value="Unassembled WGS sequence"/>
</dbReference>
<name>A0A318EG39_9FIRM</name>
<reference evidence="1 2" key="1">
    <citation type="submission" date="2018-05" db="EMBL/GenBank/DDBJ databases">
        <title>Genomic Encyclopedia of Type Strains, Phase IV (KMG-IV): sequencing the most valuable type-strain genomes for metagenomic binning, comparative biology and taxonomic classification.</title>
        <authorList>
            <person name="Goeker M."/>
        </authorList>
    </citation>
    <scope>NUCLEOTIDE SEQUENCE [LARGE SCALE GENOMIC DNA]</scope>
    <source>
        <strain evidence="1 2">DSM 28816</strain>
    </source>
</reference>